<keyword evidence="1" id="KW-0067">ATP-binding</keyword>
<evidence type="ECO:0000313" key="1">
    <source>
        <dbReference type="EMBL" id="SJZ74827.1"/>
    </source>
</evidence>
<gene>
    <name evidence="1" type="ORF">SAMN02745973_01581</name>
</gene>
<organism evidence="1 2">
    <name type="scientific">Garciella nitratireducens DSM 15102</name>
    <dbReference type="NCBI Taxonomy" id="1121911"/>
    <lineage>
        <taxon>Bacteria</taxon>
        <taxon>Bacillati</taxon>
        <taxon>Bacillota</taxon>
        <taxon>Clostridia</taxon>
        <taxon>Eubacteriales</taxon>
        <taxon>Eubacteriaceae</taxon>
        <taxon>Garciella</taxon>
    </lineage>
</organism>
<protein>
    <submittedName>
        <fullName evidence="1">Putative ABC transport system ATP-binding protein</fullName>
    </submittedName>
</protein>
<accession>A0A1T4N707</accession>
<dbReference type="AlphaFoldDB" id="A0A1T4N707"/>
<sequence>MEIVLETQKLKKEYGGKGLTFIVLEDIDLKVYKGEFLGIMGPYGAIRSREDHSFKYFIYY</sequence>
<name>A0A1T4N707_9FIRM</name>
<keyword evidence="2" id="KW-1185">Reference proteome</keyword>
<reference evidence="1 2" key="1">
    <citation type="submission" date="2017-02" db="EMBL/GenBank/DDBJ databases">
        <authorList>
            <person name="Peterson S.W."/>
        </authorList>
    </citation>
    <scope>NUCLEOTIDE SEQUENCE [LARGE SCALE GENOMIC DNA]</scope>
    <source>
        <strain evidence="1 2">DSM 15102</strain>
    </source>
</reference>
<dbReference type="SUPFAM" id="SSF52540">
    <property type="entry name" value="P-loop containing nucleoside triphosphate hydrolases"/>
    <property type="match status" value="1"/>
</dbReference>
<proteinExistence type="predicted"/>
<dbReference type="Gene3D" id="3.40.50.300">
    <property type="entry name" value="P-loop containing nucleotide triphosphate hydrolases"/>
    <property type="match status" value="1"/>
</dbReference>
<keyword evidence="1" id="KW-0547">Nucleotide-binding</keyword>
<dbReference type="InterPro" id="IPR027417">
    <property type="entry name" value="P-loop_NTPase"/>
</dbReference>
<evidence type="ECO:0000313" key="2">
    <source>
        <dbReference type="Proteomes" id="UP000196365"/>
    </source>
</evidence>
<dbReference type="Proteomes" id="UP000196365">
    <property type="component" value="Unassembled WGS sequence"/>
</dbReference>
<dbReference type="GO" id="GO:0005524">
    <property type="term" value="F:ATP binding"/>
    <property type="evidence" value="ECO:0007669"/>
    <property type="project" value="UniProtKB-KW"/>
</dbReference>
<dbReference type="EMBL" id="FUWV01000009">
    <property type="protein sequence ID" value="SJZ74827.1"/>
    <property type="molecule type" value="Genomic_DNA"/>
</dbReference>